<dbReference type="PANTHER" id="PTHR15682">
    <property type="entry name" value="UNHEALTHY RIBOSOME BIOGENESIS PROTEIN 2 HOMOLOG"/>
    <property type="match status" value="1"/>
</dbReference>
<evidence type="ECO:0000256" key="1">
    <source>
        <dbReference type="SAM" id="MobiDB-lite"/>
    </source>
</evidence>
<evidence type="ECO:0000259" key="2">
    <source>
        <dbReference type="Pfam" id="PF10441"/>
    </source>
</evidence>
<dbReference type="PANTHER" id="PTHR15682:SF2">
    <property type="entry name" value="UNHEALTHY RIBOSOME BIOGENESIS PROTEIN 2 HOMOLOG"/>
    <property type="match status" value="1"/>
</dbReference>
<feature type="domain" description="Nucleolar 27S pre-rRNA processing Urb2/Npa2 C-terminal" evidence="2">
    <location>
        <begin position="1807"/>
        <end position="2034"/>
    </location>
</feature>
<gene>
    <name evidence="3" type="ORF">LTRI10_LOCUS1098</name>
</gene>
<proteinExistence type="predicted"/>
<dbReference type="InterPro" id="IPR018849">
    <property type="entry name" value="Urb2/Npa2_C"/>
</dbReference>
<dbReference type="Proteomes" id="UP001497516">
    <property type="component" value="Chromosome 1"/>
</dbReference>
<name>A0AAV2C9X1_9ROSI</name>
<organism evidence="3 4">
    <name type="scientific">Linum trigynum</name>
    <dbReference type="NCBI Taxonomy" id="586398"/>
    <lineage>
        <taxon>Eukaryota</taxon>
        <taxon>Viridiplantae</taxon>
        <taxon>Streptophyta</taxon>
        <taxon>Embryophyta</taxon>
        <taxon>Tracheophyta</taxon>
        <taxon>Spermatophyta</taxon>
        <taxon>Magnoliopsida</taxon>
        <taxon>eudicotyledons</taxon>
        <taxon>Gunneridae</taxon>
        <taxon>Pentapetalae</taxon>
        <taxon>rosids</taxon>
        <taxon>fabids</taxon>
        <taxon>Malpighiales</taxon>
        <taxon>Linaceae</taxon>
        <taxon>Linum</taxon>
    </lineage>
</organism>
<evidence type="ECO:0000313" key="4">
    <source>
        <dbReference type="Proteomes" id="UP001497516"/>
    </source>
</evidence>
<feature type="compositionally biased region" description="Basic and acidic residues" evidence="1">
    <location>
        <begin position="17"/>
        <end position="42"/>
    </location>
</feature>
<keyword evidence="4" id="KW-1185">Reference proteome</keyword>
<reference evidence="3 4" key="1">
    <citation type="submission" date="2024-04" db="EMBL/GenBank/DDBJ databases">
        <authorList>
            <person name="Fracassetti M."/>
        </authorList>
    </citation>
    <scope>NUCLEOTIDE SEQUENCE [LARGE SCALE GENOMIC DNA]</scope>
</reference>
<dbReference type="Pfam" id="PF10441">
    <property type="entry name" value="Urb2"/>
    <property type="match status" value="1"/>
</dbReference>
<evidence type="ECO:0000313" key="3">
    <source>
        <dbReference type="EMBL" id="CAL1353175.1"/>
    </source>
</evidence>
<dbReference type="InterPro" id="IPR052609">
    <property type="entry name" value="Ribosome_Biogenesis_Reg"/>
</dbReference>
<accession>A0AAV2C9X1</accession>
<protein>
    <recommendedName>
        <fullName evidence="2">Nucleolar 27S pre-rRNA processing Urb2/Npa2 C-terminal domain-containing protein</fullName>
    </recommendedName>
</protein>
<feature type="region of interest" description="Disordered" evidence="1">
    <location>
        <begin position="1"/>
        <end position="51"/>
    </location>
</feature>
<dbReference type="GO" id="GO:0005730">
    <property type="term" value="C:nucleolus"/>
    <property type="evidence" value="ECO:0007669"/>
    <property type="project" value="TreeGrafter"/>
</dbReference>
<dbReference type="EMBL" id="OZ034813">
    <property type="protein sequence ID" value="CAL1353175.1"/>
    <property type="molecule type" value="Genomic_DNA"/>
</dbReference>
<dbReference type="GO" id="GO:0042254">
    <property type="term" value="P:ribosome biogenesis"/>
    <property type="evidence" value="ECO:0007669"/>
    <property type="project" value="TreeGrafter"/>
</dbReference>
<sequence length="2035" mass="228609">MADLSVKSSKKKKRKAPNLDEKGDRPSKSMRGDGSRERKEPQEIAGEGRSSALEELGASVEGGRQPWRNLELILLLQSKEVELSKKVEVAFNYVNGRGKERVDVDEEFETVKVARLVVFLNNWVQSLLLSADKKLRVNEGELREACLDHRCWVILKFCLQESLRWQVSLSFSRNLLRALGCVAKNMYLHLGESSPVGDEVDLRTVVSDCASSMFVCHGGLSNENLDLWISTVQTVLELVKGIYQQKFDCGDADVLALKFSCLVLEAFSKFLRVHPTRKNGFRDFVDGLLDPLLCLLGILNHKLDGTGIAGNLLTAVEDILAHGVFHPTHIEGFLSLNSAGKYSSSIVDDQKETRTVLRSYHRHFFDKLEKVRAAKGESSFNGLGRLFRLLIDCLKRQKMAPLLSGDTKKSEKTESSKHVSGTEPKMLHSYLTAEKRKSIFEFFVEIMEPLLCQMNVYTQAKLELDPLLLDVHSTMKSINELLECFLREKLYVKTEDVSGGACLNFLKKVYETVCSLATNFLCFFTYDMDAKEKTFDLLAREVFVAVGYLLEIEYEVTGNNLTSLWHMILSYFAVGHGFKSACDQESITSLFIGLGCQLIKLYSELRQVTVAISTLCKAIRLVVTRDNDGDGNQKGNNPMSFSCFSYDTYGKTLGLLLSSQGFRLALHNGIKSLPEGQASDCVHKICTDVSESIQWIKDSGSMEDVIKCDETSQRSCRTLHFNIREEIFGRLSEVYTVVLDSLNVTAGNCNLVEGSLRDLVSTISPCMSILVGQESDNANQFLYFVTGRCRTEDESDLSAHWVFLFFCQLFMSCRSLYRQVISLMSPSLARKMSTETGDLHTTYSGKDWMERTEWTLEGYFSWIFQPSASLLDIIQSTSDYCFGKRIVNSSPLVYIFHAMALQRLVDLNRQFKSLGYILDNNDKIVKNKLFDDAGSSLYRKRSRKLGKHISVLKQEATDLTEYVMSYLSLVVGDQLWAGLSNVSSPESCPVEAIHEPYQWDLSVCSIHKSSLPIALWWIVCRNINAWSNHASKKKLKIFLSYMISSSLLCMGSSTMQVGKLHGNEAHMPSKISLHQISSELIMDINLYEYKFVCRLFTSRFCHLLERSVVSLFAEFMIMDTDLSSSPDWQEVLNKLGNLPAVIPRSKQLGCFSSGEKVLEEGFVMRPHSSKEPIEFKCTSCQKLLNLLSWVPKGYMNSRSFSLLMTYVLNLERLIIGYLVNCHSNWSYKHHELLKLFVCCRRALRYTIMAFCEYGVAQRSPDIPVVSGNIHVVHWLIKSVSVTVGLQETPPQDYVDEVRGAIFSIMDHTSYIFLTLSKYQSSCAFRSSLARKASKQLFESNVVEEQSTLTESNPSSDDPEELVSLQSFLLLSESLKKESEHILNSLNAFHCNDNLNDEVGAVNLHKLSSAVSCFSGFLWGLASASDDSHATDKKLQEQFLGSKSDLIATIRSCMNLFSEFVRVCLYMFQAEDKYASVGLLDAWKLSFSVESDTPCCKYHVKCQGQGDEKEKPDIGSEPQNMLSEDKHSTTILVGGSHPEGGNLIRQLLLASSAILKLNLKMKVKTCSTLVSSSISISEVLLLKFTAVREVPKPYSFIWLDGVLKYLQELGSQICSSSSASPNDPYTQLVELHLKAIGKCISLQGKGANLASHDTETSSKVIPGHSGSPEVSLSHGPHYLHEFIARMRLSFQVLVRKSPEWHLLSAVQTIERALVGVHESYAVIYQITFGGANGGSISPTVAAGIDCLDLVLEYVSGTKQLNVVKKHIQSLLSTLFNIVLHLQGPSIFTRREASVRNDICPDPGAVILMCVEVVTRVSAKSSLFHMDSFHVAQSLRLPAALFEDFSQLRYSEGLDRYLVKDMNPPSHVDRQFSVELYAACCRLLCTILKYHRSESERCIALLQESASVLLNCLEIVDTDSGSRRGYFSWNTEEGVKCACFFRRIYEELRQQRDVFGQYCCKFLSSYIWLYSGMGPHKTGIKREVDEALKPGVYALIDACPAEDLQSLHDVFGEGPCRNTLATLQHDYKLNFQYEGKV</sequence>